<dbReference type="Proteomes" id="UP001221411">
    <property type="component" value="Unassembled WGS sequence"/>
</dbReference>
<accession>A0ABT5EVW6</accession>
<comment type="caution">
    <text evidence="2">The sequence shown here is derived from an EMBL/GenBank/DDBJ whole genome shotgun (WGS) entry which is preliminary data.</text>
</comment>
<sequence>MLDGAALAAIGAALESSARRSTARKTGDGATLGASYYSPTGASYYK</sequence>
<organism evidence="2 3">
    <name type="scientific">Polyangium mundeleinium</name>
    <dbReference type="NCBI Taxonomy" id="2995306"/>
    <lineage>
        <taxon>Bacteria</taxon>
        <taxon>Pseudomonadati</taxon>
        <taxon>Myxococcota</taxon>
        <taxon>Polyangia</taxon>
        <taxon>Polyangiales</taxon>
        <taxon>Polyangiaceae</taxon>
        <taxon>Polyangium</taxon>
    </lineage>
</organism>
<dbReference type="EMBL" id="JAQNDO010000001">
    <property type="protein sequence ID" value="MDC0745338.1"/>
    <property type="molecule type" value="Genomic_DNA"/>
</dbReference>
<dbReference type="RefSeq" id="WP_271922728.1">
    <property type="nucleotide sequence ID" value="NZ_JAQNDO010000001.1"/>
</dbReference>
<gene>
    <name evidence="2" type="ORF">POL67_28660</name>
</gene>
<feature type="region of interest" description="Disordered" evidence="1">
    <location>
        <begin position="15"/>
        <end position="46"/>
    </location>
</feature>
<feature type="compositionally biased region" description="Polar residues" evidence="1">
    <location>
        <begin position="37"/>
        <end position="46"/>
    </location>
</feature>
<protein>
    <submittedName>
        <fullName evidence="2">Uncharacterized protein</fullName>
    </submittedName>
</protein>
<reference evidence="2 3" key="1">
    <citation type="submission" date="2022-11" db="EMBL/GenBank/DDBJ databases">
        <title>Minimal conservation of predation-associated metabolite biosynthetic gene clusters underscores biosynthetic potential of Myxococcota including descriptions for ten novel species: Archangium lansinium sp. nov., Myxococcus landrumus sp. nov., Nannocystis bai.</title>
        <authorList>
            <person name="Ahearne A."/>
            <person name="Stevens C."/>
            <person name="Dowd S."/>
        </authorList>
    </citation>
    <scope>NUCLEOTIDE SEQUENCE [LARGE SCALE GENOMIC DNA]</scope>
    <source>
        <strain evidence="2 3">RJM3</strain>
    </source>
</reference>
<proteinExistence type="predicted"/>
<evidence type="ECO:0000313" key="2">
    <source>
        <dbReference type="EMBL" id="MDC0745338.1"/>
    </source>
</evidence>
<name>A0ABT5EVW6_9BACT</name>
<keyword evidence="3" id="KW-1185">Reference proteome</keyword>
<evidence type="ECO:0000313" key="3">
    <source>
        <dbReference type="Proteomes" id="UP001221411"/>
    </source>
</evidence>
<evidence type="ECO:0000256" key="1">
    <source>
        <dbReference type="SAM" id="MobiDB-lite"/>
    </source>
</evidence>